<keyword evidence="5" id="KW-1185">Reference proteome</keyword>
<evidence type="ECO:0000313" key="5">
    <source>
        <dbReference type="Proteomes" id="UP000580681"/>
    </source>
</evidence>
<dbReference type="InterPro" id="IPR051764">
    <property type="entry name" value="Avidin/Streptavidin-rel"/>
</dbReference>
<dbReference type="Gene3D" id="2.40.128.30">
    <property type="entry name" value="Avidin-like"/>
    <property type="match status" value="1"/>
</dbReference>
<gene>
    <name evidence="4" type="primary">Avd_5</name>
    <name evidence="4" type="ORF">EMBFUC_R15321</name>
</gene>
<dbReference type="SUPFAM" id="SSF50876">
    <property type="entry name" value="Avidin/streptavidin"/>
    <property type="match status" value="1"/>
</dbReference>
<accession>A0A7K4VHC2</accession>
<organism evidence="4 5">
    <name type="scientific">Emberiza fucata</name>
    <dbReference type="NCBI Taxonomy" id="337179"/>
    <lineage>
        <taxon>Eukaryota</taxon>
        <taxon>Metazoa</taxon>
        <taxon>Chordata</taxon>
        <taxon>Craniata</taxon>
        <taxon>Vertebrata</taxon>
        <taxon>Euteleostomi</taxon>
        <taxon>Archelosauria</taxon>
        <taxon>Archosauria</taxon>
        <taxon>Dinosauria</taxon>
        <taxon>Saurischia</taxon>
        <taxon>Theropoda</taxon>
        <taxon>Coelurosauria</taxon>
        <taxon>Aves</taxon>
        <taxon>Neognathae</taxon>
        <taxon>Neoaves</taxon>
        <taxon>Telluraves</taxon>
        <taxon>Australaves</taxon>
        <taxon>Passeriformes</taxon>
        <taxon>Passeroidea</taxon>
        <taxon>Fringillidae</taxon>
        <taxon>Emberizinae</taxon>
        <taxon>Emberizini</taxon>
        <taxon>Emberiza</taxon>
    </lineage>
</organism>
<feature type="non-terminal residue" evidence="4">
    <location>
        <position position="1"/>
    </location>
</feature>
<dbReference type="GO" id="GO:0009374">
    <property type="term" value="F:biotin binding"/>
    <property type="evidence" value="ECO:0007669"/>
    <property type="project" value="InterPro"/>
</dbReference>
<sequence length="63" mass="6614">STAQATHTTPSPQCDLQGQWRNELGSSMTLLVTNRAGTFSGSCHTAVAATNKQILVSPSRGIQ</sequence>
<reference evidence="4 5" key="1">
    <citation type="submission" date="2019-09" db="EMBL/GenBank/DDBJ databases">
        <title>Bird 10,000 Genomes (B10K) Project - Family phase.</title>
        <authorList>
            <person name="Zhang G."/>
        </authorList>
    </citation>
    <scope>NUCLEOTIDE SEQUENCE [LARGE SCALE GENOMIC DNA]</scope>
    <source>
        <strain evidence="4">B10K-DU-015-11</strain>
        <tissue evidence="4">Mixed tissue sample</tissue>
    </source>
</reference>
<dbReference type="GO" id="GO:0005576">
    <property type="term" value="C:extracellular region"/>
    <property type="evidence" value="ECO:0007669"/>
    <property type="project" value="UniProtKB-SubCell"/>
</dbReference>
<dbReference type="InterPro" id="IPR036896">
    <property type="entry name" value="Avidin-like_sf"/>
</dbReference>
<evidence type="ECO:0000256" key="1">
    <source>
        <dbReference type="ARBA" id="ARBA00004613"/>
    </source>
</evidence>
<name>A0A7K4VHC2_9EMBE</name>
<dbReference type="Proteomes" id="UP000580681">
    <property type="component" value="Unassembled WGS sequence"/>
</dbReference>
<dbReference type="PANTHER" id="PTHR34399:SF3">
    <property type="entry name" value="AVID PROTEIN-RELATED"/>
    <property type="match status" value="1"/>
</dbReference>
<dbReference type="Pfam" id="PF01382">
    <property type="entry name" value="Avidin"/>
    <property type="match status" value="1"/>
</dbReference>
<feature type="non-terminal residue" evidence="4">
    <location>
        <position position="63"/>
    </location>
</feature>
<proteinExistence type="predicted"/>
<evidence type="ECO:0000256" key="2">
    <source>
        <dbReference type="ARBA" id="ARBA00022525"/>
    </source>
</evidence>
<dbReference type="AlphaFoldDB" id="A0A7K4VHC2"/>
<keyword evidence="2" id="KW-0964">Secreted</keyword>
<protein>
    <submittedName>
        <fullName evidence="4">AVID protein</fullName>
    </submittedName>
</protein>
<dbReference type="PANTHER" id="PTHR34399">
    <property type="entry name" value="AVIDIN-RELATED"/>
    <property type="match status" value="1"/>
</dbReference>
<dbReference type="EMBL" id="VYZJ01000743">
    <property type="protein sequence ID" value="NWR21787.1"/>
    <property type="molecule type" value="Genomic_DNA"/>
</dbReference>
<evidence type="ECO:0000256" key="3">
    <source>
        <dbReference type="ARBA" id="ARBA00022729"/>
    </source>
</evidence>
<keyword evidence="3" id="KW-0732">Signal</keyword>
<comment type="caution">
    <text evidence="4">The sequence shown here is derived from an EMBL/GenBank/DDBJ whole genome shotgun (WGS) entry which is preliminary data.</text>
</comment>
<dbReference type="InterPro" id="IPR005468">
    <property type="entry name" value="Avidin/str"/>
</dbReference>
<comment type="subcellular location">
    <subcellularLocation>
        <location evidence="1">Secreted</location>
    </subcellularLocation>
</comment>
<evidence type="ECO:0000313" key="4">
    <source>
        <dbReference type="EMBL" id="NWR21787.1"/>
    </source>
</evidence>